<dbReference type="Proteomes" id="UP000037696">
    <property type="component" value="Unassembled WGS sequence"/>
</dbReference>
<evidence type="ECO:0000313" key="1">
    <source>
        <dbReference type="EMBL" id="KOS42802.1"/>
    </source>
</evidence>
<protein>
    <submittedName>
        <fullName evidence="1">Uncharacterized protein</fullName>
    </submittedName>
</protein>
<reference evidence="1 2" key="1">
    <citation type="submission" date="2015-08" db="EMBL/GenBank/DDBJ databases">
        <title>Genome sequencing of Penicillium nordicum.</title>
        <authorList>
            <person name="Nguyen H.D."/>
            <person name="Seifert K.A."/>
        </authorList>
    </citation>
    <scope>NUCLEOTIDE SEQUENCE [LARGE SCALE GENOMIC DNA]</scope>
    <source>
        <strain evidence="1 2">DAOMC 185683</strain>
    </source>
</reference>
<name>A0A0M9WFH2_9EURO</name>
<gene>
    <name evidence="1" type="ORF">ACN38_g6307</name>
</gene>
<sequence>MIKKVRKLLDTPEARRVLDMAAKIDLLYGEYDQAAEHTSAELRQTDDVASYALRNVLRDIQAEAITVSRRQLDPLVFSLQ</sequence>
<evidence type="ECO:0000313" key="2">
    <source>
        <dbReference type="Proteomes" id="UP000037696"/>
    </source>
</evidence>
<dbReference type="AlphaFoldDB" id="A0A0M9WFH2"/>
<keyword evidence="2" id="KW-1185">Reference proteome</keyword>
<dbReference type="EMBL" id="LHQQ01000097">
    <property type="protein sequence ID" value="KOS42802.1"/>
    <property type="molecule type" value="Genomic_DNA"/>
</dbReference>
<proteinExistence type="predicted"/>
<comment type="caution">
    <text evidence="1">The sequence shown here is derived from an EMBL/GenBank/DDBJ whole genome shotgun (WGS) entry which is preliminary data.</text>
</comment>
<organism evidence="1 2">
    <name type="scientific">Penicillium nordicum</name>
    <dbReference type="NCBI Taxonomy" id="229535"/>
    <lineage>
        <taxon>Eukaryota</taxon>
        <taxon>Fungi</taxon>
        <taxon>Dikarya</taxon>
        <taxon>Ascomycota</taxon>
        <taxon>Pezizomycotina</taxon>
        <taxon>Eurotiomycetes</taxon>
        <taxon>Eurotiomycetidae</taxon>
        <taxon>Eurotiales</taxon>
        <taxon>Aspergillaceae</taxon>
        <taxon>Penicillium</taxon>
    </lineage>
</organism>
<accession>A0A0M9WFH2</accession>